<feature type="region of interest" description="Disordered" evidence="9">
    <location>
        <begin position="307"/>
        <end position="336"/>
    </location>
</feature>
<keyword evidence="5" id="KW-0812">Transmembrane</keyword>
<dbReference type="PaxDb" id="4097-A0A1S3YUH7"/>
<dbReference type="KEGG" id="nta:107779932"/>
<sequence length="336" mass="37267">MTLSGKVNVGNGNNVKRTLSHYSSDLFFFFQDLQNGLDRGLVSPEVLQNFFDLEQYPFISELTHRFQGFRERLLADPKFLHRLAIEESISITTTLLAQYEKRRENFFEELDYVITDTARGIVVDFFTVWLPAPTISFLPVADDVDAPKSVEALKGLLGSIPDNAFQKNLAGKDWNMSHRVASVLVGGLKLTGVGFVSSIGAVASSNILYAIRKALNPTFTTIQKSKRSPILKTALVYSSFLGTSANLRYQVIAGLVEHRIADQLADQTLLVNMLSFVVRTINSYWGTQQWIDLARLTGLQAQKSEQVSDLAPDSANPAAVGCNTPEDTNIDEINNQ</sequence>
<keyword evidence="8" id="KW-0472">Membrane</keyword>
<gene>
    <name evidence="10" type="primary">LOC107779932</name>
</gene>
<protein>
    <submittedName>
        <fullName evidence="10">Protein RETICULATA-RELATED 5, chloroplastic-like</fullName>
    </submittedName>
</protein>
<evidence type="ECO:0000256" key="5">
    <source>
        <dbReference type="ARBA" id="ARBA00022692"/>
    </source>
</evidence>
<evidence type="ECO:0000256" key="8">
    <source>
        <dbReference type="ARBA" id="ARBA00023136"/>
    </source>
</evidence>
<evidence type="ECO:0000256" key="9">
    <source>
        <dbReference type="SAM" id="MobiDB-lite"/>
    </source>
</evidence>
<dbReference type="OMA" id="VALECNN"/>
<dbReference type="PANTHER" id="PTHR31620:SF2">
    <property type="entry name" value="PROTEIN RETICULATA-RELATED 5, CHLOROPLASTIC"/>
    <property type="match status" value="1"/>
</dbReference>
<proteinExistence type="inferred from homology"/>
<dbReference type="InterPro" id="IPR021825">
    <property type="entry name" value="RETICULATA-related"/>
</dbReference>
<dbReference type="STRING" id="4097.A0A1S3YUH7"/>
<name>A0A1S3YUH7_TOBAC</name>
<dbReference type="GO" id="GO:0031969">
    <property type="term" value="C:chloroplast membrane"/>
    <property type="evidence" value="ECO:0007669"/>
    <property type="project" value="UniProtKB-SubCell"/>
</dbReference>
<comment type="subcellular location">
    <subcellularLocation>
        <location evidence="1">Plastid</location>
        <location evidence="1">Chloroplast membrane</location>
        <topology evidence="1">Multi-pass membrane protein</topology>
    </subcellularLocation>
</comment>
<keyword evidence="7" id="KW-1133">Transmembrane helix</keyword>
<comment type="similarity">
    <text evidence="2">Belongs to the RETICULATA family.</text>
</comment>
<evidence type="ECO:0000256" key="1">
    <source>
        <dbReference type="ARBA" id="ARBA00004508"/>
    </source>
</evidence>
<dbReference type="AlphaFoldDB" id="A0A1S3YUH7"/>
<dbReference type="RefSeq" id="XP_016455921.1">
    <property type="nucleotide sequence ID" value="XM_016600435.1"/>
</dbReference>
<evidence type="ECO:0000256" key="3">
    <source>
        <dbReference type="ARBA" id="ARBA00022528"/>
    </source>
</evidence>
<keyword evidence="3" id="KW-0150">Chloroplast</keyword>
<feature type="compositionally biased region" description="Polar residues" evidence="9">
    <location>
        <begin position="325"/>
        <end position="336"/>
    </location>
</feature>
<keyword evidence="4" id="KW-0934">Plastid</keyword>
<evidence type="ECO:0000313" key="10">
    <source>
        <dbReference type="RefSeq" id="XP_016455921.1"/>
    </source>
</evidence>
<evidence type="ECO:0000256" key="6">
    <source>
        <dbReference type="ARBA" id="ARBA00022946"/>
    </source>
</evidence>
<dbReference type="PANTHER" id="PTHR31620">
    <property type="entry name" value="PROTEIN RETICULATA-RELATED 2, CHLOROPLASTIC-RELATED"/>
    <property type="match status" value="1"/>
</dbReference>
<dbReference type="OrthoDB" id="205639at2759"/>
<evidence type="ECO:0000256" key="2">
    <source>
        <dbReference type="ARBA" id="ARBA00010793"/>
    </source>
</evidence>
<organism evidence="10">
    <name type="scientific">Nicotiana tabacum</name>
    <name type="common">Common tobacco</name>
    <dbReference type="NCBI Taxonomy" id="4097"/>
    <lineage>
        <taxon>Eukaryota</taxon>
        <taxon>Viridiplantae</taxon>
        <taxon>Streptophyta</taxon>
        <taxon>Embryophyta</taxon>
        <taxon>Tracheophyta</taxon>
        <taxon>Spermatophyta</taxon>
        <taxon>Magnoliopsida</taxon>
        <taxon>eudicotyledons</taxon>
        <taxon>Gunneridae</taxon>
        <taxon>Pentapetalae</taxon>
        <taxon>asterids</taxon>
        <taxon>lamiids</taxon>
        <taxon>Solanales</taxon>
        <taxon>Solanaceae</taxon>
        <taxon>Nicotianoideae</taxon>
        <taxon>Nicotianeae</taxon>
        <taxon>Nicotiana</taxon>
    </lineage>
</organism>
<dbReference type="Pfam" id="PF11891">
    <property type="entry name" value="RETICULATA-like"/>
    <property type="match status" value="1"/>
</dbReference>
<accession>A0A1S3YUH7</accession>
<keyword evidence="6" id="KW-0809">Transit peptide</keyword>
<reference evidence="10" key="1">
    <citation type="submission" date="2025-08" db="UniProtKB">
        <authorList>
            <consortium name="RefSeq"/>
        </authorList>
    </citation>
    <scope>IDENTIFICATION</scope>
</reference>
<evidence type="ECO:0000256" key="4">
    <source>
        <dbReference type="ARBA" id="ARBA00022640"/>
    </source>
</evidence>
<evidence type="ECO:0000256" key="7">
    <source>
        <dbReference type="ARBA" id="ARBA00022989"/>
    </source>
</evidence>